<evidence type="ECO:0000256" key="1">
    <source>
        <dbReference type="SAM" id="Phobius"/>
    </source>
</evidence>
<dbReference type="RefSeq" id="WP_380830556.1">
    <property type="nucleotide sequence ID" value="NZ_JBHTCG010000031.1"/>
</dbReference>
<keyword evidence="1" id="KW-0812">Transmembrane</keyword>
<dbReference type="Proteomes" id="UP001596496">
    <property type="component" value="Unassembled WGS sequence"/>
</dbReference>
<evidence type="ECO:0000313" key="2">
    <source>
        <dbReference type="EMBL" id="MFC7386838.1"/>
    </source>
</evidence>
<reference evidence="3" key="1">
    <citation type="journal article" date="2019" name="Int. J. Syst. Evol. Microbiol.">
        <title>The Global Catalogue of Microorganisms (GCM) 10K type strain sequencing project: providing services to taxonomists for standard genome sequencing and annotation.</title>
        <authorList>
            <consortium name="The Broad Institute Genomics Platform"/>
            <consortium name="The Broad Institute Genome Sequencing Center for Infectious Disease"/>
            <person name="Wu L."/>
            <person name="Ma J."/>
        </authorList>
    </citation>
    <scope>NUCLEOTIDE SEQUENCE [LARGE SCALE GENOMIC DNA]</scope>
    <source>
        <strain evidence="3">CECT 7649</strain>
    </source>
</reference>
<gene>
    <name evidence="2" type="ORF">ACFQSB_31830</name>
</gene>
<sequence>MTVAMDVFMDVFMDVVTMVGMPTVSRMVVTVAGLVVVVIVGVGHDRSLAR</sequence>
<keyword evidence="1" id="KW-1133">Transmembrane helix</keyword>
<evidence type="ECO:0000313" key="3">
    <source>
        <dbReference type="Proteomes" id="UP001596496"/>
    </source>
</evidence>
<feature type="transmembrane region" description="Helical" evidence="1">
    <location>
        <begin position="23"/>
        <end position="43"/>
    </location>
</feature>
<comment type="caution">
    <text evidence="2">The sequence shown here is derived from an EMBL/GenBank/DDBJ whole genome shotgun (WGS) entry which is preliminary data.</text>
</comment>
<keyword evidence="1" id="KW-0472">Membrane</keyword>
<organism evidence="2 3">
    <name type="scientific">Sphaerisporangium rhizosphaerae</name>
    <dbReference type="NCBI Taxonomy" id="2269375"/>
    <lineage>
        <taxon>Bacteria</taxon>
        <taxon>Bacillati</taxon>
        <taxon>Actinomycetota</taxon>
        <taxon>Actinomycetes</taxon>
        <taxon>Streptosporangiales</taxon>
        <taxon>Streptosporangiaceae</taxon>
        <taxon>Sphaerisporangium</taxon>
    </lineage>
</organism>
<protein>
    <submittedName>
        <fullName evidence="2">Uncharacterized protein</fullName>
    </submittedName>
</protein>
<dbReference type="EMBL" id="JBHTCG010000031">
    <property type="protein sequence ID" value="MFC7386838.1"/>
    <property type="molecule type" value="Genomic_DNA"/>
</dbReference>
<proteinExistence type="predicted"/>
<name>A0ABW2PCB4_9ACTN</name>
<accession>A0ABW2PCB4</accession>
<keyword evidence="3" id="KW-1185">Reference proteome</keyword>